<evidence type="ECO:0000256" key="2">
    <source>
        <dbReference type="ARBA" id="ARBA00009190"/>
    </source>
</evidence>
<accession>A0ABT7B763</accession>
<evidence type="ECO:0000256" key="3">
    <source>
        <dbReference type="ARBA" id="ARBA00022692"/>
    </source>
</evidence>
<dbReference type="Pfam" id="PF01169">
    <property type="entry name" value="GDT1"/>
    <property type="match status" value="1"/>
</dbReference>
<evidence type="ECO:0000256" key="1">
    <source>
        <dbReference type="ARBA" id="ARBA00004141"/>
    </source>
</evidence>
<comment type="caution">
    <text evidence="7">The sequence shown here is derived from an EMBL/GenBank/DDBJ whole genome shotgun (WGS) entry which is preliminary data.</text>
</comment>
<organism evidence="7 8">
    <name type="scientific">Roseofilum capinflatum BLCC-M114</name>
    <dbReference type="NCBI Taxonomy" id="3022440"/>
    <lineage>
        <taxon>Bacteria</taxon>
        <taxon>Bacillati</taxon>
        <taxon>Cyanobacteriota</taxon>
        <taxon>Cyanophyceae</taxon>
        <taxon>Desertifilales</taxon>
        <taxon>Desertifilaceae</taxon>
        <taxon>Roseofilum</taxon>
        <taxon>Roseofilum capinflatum</taxon>
    </lineage>
</organism>
<evidence type="ECO:0000313" key="8">
    <source>
        <dbReference type="Proteomes" id="UP001235849"/>
    </source>
</evidence>
<keyword evidence="5 6" id="KW-0472">Membrane</keyword>
<evidence type="ECO:0000256" key="4">
    <source>
        <dbReference type="ARBA" id="ARBA00022989"/>
    </source>
</evidence>
<comment type="similarity">
    <text evidence="2 6">Belongs to the GDT1 family.</text>
</comment>
<keyword evidence="3 6" id="KW-0812">Transmembrane</keyword>
<feature type="transmembrane region" description="Helical" evidence="6">
    <location>
        <begin position="38"/>
        <end position="57"/>
    </location>
</feature>
<keyword evidence="8" id="KW-1185">Reference proteome</keyword>
<reference evidence="7 8" key="1">
    <citation type="submission" date="2023-01" db="EMBL/GenBank/DDBJ databases">
        <title>Novel diversity within Roseofilum (Cyanobacteria; Desertifilaceae) from marine benthic mats with descriptions of four novel species.</title>
        <authorList>
            <person name="Wang Y."/>
            <person name="Berthold D.E."/>
            <person name="Hu J."/>
            <person name="Lefler F.W."/>
            <person name="Laughinghouse H.D. IV."/>
        </authorList>
    </citation>
    <scope>NUCLEOTIDE SEQUENCE [LARGE SCALE GENOMIC DNA]</scope>
    <source>
        <strain evidence="7 8">BLCC-M114</strain>
    </source>
</reference>
<sequence length="99" mass="10329">MDWQLLSLSFAAVFLSELGDKSQVAAIAISGTSGSPRAVFLGTAGALLLASFLGVILGQGTAEILPTKLLKAIAALGFAIMAVRLLWPEQDIPQDFDPD</sequence>
<feature type="transmembrane region" description="Helical" evidence="6">
    <location>
        <begin position="69"/>
        <end position="87"/>
    </location>
</feature>
<comment type="caution">
    <text evidence="6">Lacks conserved residue(s) required for the propagation of feature annotation.</text>
</comment>
<dbReference type="EMBL" id="JAQOSO010000074">
    <property type="protein sequence ID" value="MDJ1175000.1"/>
    <property type="molecule type" value="Genomic_DNA"/>
</dbReference>
<dbReference type="RefSeq" id="WP_283767314.1">
    <property type="nucleotide sequence ID" value="NZ_JAQOSO010000074.1"/>
</dbReference>
<evidence type="ECO:0000256" key="5">
    <source>
        <dbReference type="ARBA" id="ARBA00023136"/>
    </source>
</evidence>
<dbReference type="Proteomes" id="UP001235849">
    <property type="component" value="Unassembled WGS sequence"/>
</dbReference>
<proteinExistence type="inferred from homology"/>
<dbReference type="InterPro" id="IPR001727">
    <property type="entry name" value="GDT1-like"/>
</dbReference>
<evidence type="ECO:0000256" key="6">
    <source>
        <dbReference type="RuleBase" id="RU365102"/>
    </source>
</evidence>
<comment type="subcellular location">
    <subcellularLocation>
        <location evidence="1 6">Membrane</location>
        <topology evidence="1 6">Multi-pass membrane protein</topology>
    </subcellularLocation>
</comment>
<protein>
    <recommendedName>
        <fullName evidence="6">GDT1 family protein</fullName>
    </recommendedName>
</protein>
<evidence type="ECO:0000313" key="7">
    <source>
        <dbReference type="EMBL" id="MDJ1175000.1"/>
    </source>
</evidence>
<keyword evidence="4 6" id="KW-1133">Transmembrane helix</keyword>
<name>A0ABT7B763_9CYAN</name>
<gene>
    <name evidence="7" type="ORF">PMG25_12940</name>
</gene>